<keyword evidence="1" id="KW-0812">Transmembrane</keyword>
<dbReference type="EnsemblMetazoa" id="GPPI018046-RA">
    <property type="protein sequence ID" value="GPPI018046-PA"/>
    <property type="gene ID" value="GPPI018046"/>
</dbReference>
<keyword evidence="1" id="KW-0472">Membrane</keyword>
<dbReference type="VEuPathDB" id="VectorBase:GPPI018046"/>
<evidence type="ECO:0000313" key="3">
    <source>
        <dbReference type="Proteomes" id="UP000092460"/>
    </source>
</evidence>
<protein>
    <submittedName>
        <fullName evidence="2">Uncharacterized protein</fullName>
    </submittedName>
</protein>
<dbReference type="EMBL" id="JXJN01008108">
    <property type="status" value="NOT_ANNOTATED_CDS"/>
    <property type="molecule type" value="Genomic_DNA"/>
</dbReference>
<name>A0A1B0B3Y4_9MUSC</name>
<dbReference type="AlphaFoldDB" id="A0A1B0B3Y4"/>
<proteinExistence type="predicted"/>
<feature type="transmembrane region" description="Helical" evidence="1">
    <location>
        <begin position="25"/>
        <end position="42"/>
    </location>
</feature>
<reference evidence="3" key="1">
    <citation type="submission" date="2015-01" db="EMBL/GenBank/DDBJ databases">
        <authorList>
            <person name="Aksoy S."/>
            <person name="Warren W."/>
            <person name="Wilson R.K."/>
        </authorList>
    </citation>
    <scope>NUCLEOTIDE SEQUENCE [LARGE SCALE GENOMIC DNA]</scope>
    <source>
        <strain evidence="3">IAEA</strain>
    </source>
</reference>
<keyword evidence="1" id="KW-1133">Transmembrane helix</keyword>
<organism evidence="2 3">
    <name type="scientific">Glossina palpalis gambiensis</name>
    <dbReference type="NCBI Taxonomy" id="67801"/>
    <lineage>
        <taxon>Eukaryota</taxon>
        <taxon>Metazoa</taxon>
        <taxon>Ecdysozoa</taxon>
        <taxon>Arthropoda</taxon>
        <taxon>Hexapoda</taxon>
        <taxon>Insecta</taxon>
        <taxon>Pterygota</taxon>
        <taxon>Neoptera</taxon>
        <taxon>Endopterygota</taxon>
        <taxon>Diptera</taxon>
        <taxon>Brachycera</taxon>
        <taxon>Muscomorpha</taxon>
        <taxon>Hippoboscoidea</taxon>
        <taxon>Glossinidae</taxon>
        <taxon>Glossina</taxon>
    </lineage>
</organism>
<accession>A0A1B0B3Y4</accession>
<sequence length="110" mass="12645">MVDILAVSNVFAYIHTYMCIQYDTVYFLAIMMMIMVLVLVLVRKSVLVAQPVQCNVKHLVRSSKPGRRAALSLSISDFINRFAPQRNMSEKRCSTHLEMTLRMSAEIILY</sequence>
<evidence type="ECO:0000256" key="1">
    <source>
        <dbReference type="SAM" id="Phobius"/>
    </source>
</evidence>
<evidence type="ECO:0000313" key="2">
    <source>
        <dbReference type="EnsemblMetazoa" id="GPPI018046-PA"/>
    </source>
</evidence>
<keyword evidence="3" id="KW-1185">Reference proteome</keyword>
<dbReference type="Proteomes" id="UP000092460">
    <property type="component" value="Unassembled WGS sequence"/>
</dbReference>
<reference evidence="2" key="2">
    <citation type="submission" date="2020-05" db="UniProtKB">
        <authorList>
            <consortium name="EnsemblMetazoa"/>
        </authorList>
    </citation>
    <scope>IDENTIFICATION</scope>
    <source>
        <strain evidence="2">IAEA</strain>
    </source>
</reference>